<feature type="domain" description="SGNH hydrolase-type esterase" evidence="3">
    <location>
        <begin position="70"/>
        <end position="231"/>
    </location>
</feature>
<gene>
    <name evidence="4" type="ORF">CA13_10280</name>
</gene>
<protein>
    <submittedName>
        <fullName evidence="4">GDSL-like Lipase/Acylhydrolase</fullName>
    </submittedName>
</protein>
<dbReference type="SUPFAM" id="SSF52266">
    <property type="entry name" value="SGNH hydrolase"/>
    <property type="match status" value="1"/>
</dbReference>
<dbReference type="AlphaFoldDB" id="A0A5C5YX61"/>
<dbReference type="GO" id="GO:0016788">
    <property type="term" value="F:hydrolase activity, acting on ester bonds"/>
    <property type="evidence" value="ECO:0007669"/>
    <property type="project" value="UniProtKB-ARBA"/>
</dbReference>
<dbReference type="OrthoDB" id="2513075at2"/>
<reference evidence="4 5" key="1">
    <citation type="submission" date="2019-02" db="EMBL/GenBank/DDBJ databases">
        <title>Deep-cultivation of Planctomycetes and their phenomic and genomic characterization uncovers novel biology.</title>
        <authorList>
            <person name="Wiegand S."/>
            <person name="Jogler M."/>
            <person name="Boedeker C."/>
            <person name="Pinto D."/>
            <person name="Vollmers J."/>
            <person name="Rivas-Marin E."/>
            <person name="Kohn T."/>
            <person name="Peeters S.H."/>
            <person name="Heuer A."/>
            <person name="Rast P."/>
            <person name="Oberbeckmann S."/>
            <person name="Bunk B."/>
            <person name="Jeske O."/>
            <person name="Meyerdierks A."/>
            <person name="Storesund J.E."/>
            <person name="Kallscheuer N."/>
            <person name="Luecker S."/>
            <person name="Lage O.M."/>
            <person name="Pohl T."/>
            <person name="Merkel B.J."/>
            <person name="Hornburger P."/>
            <person name="Mueller R.-W."/>
            <person name="Bruemmer F."/>
            <person name="Labrenz M."/>
            <person name="Spormann A.M."/>
            <person name="Op Den Camp H."/>
            <person name="Overmann J."/>
            <person name="Amann R."/>
            <person name="Jetten M.S.M."/>
            <person name="Mascher T."/>
            <person name="Medema M.H."/>
            <person name="Devos D.P."/>
            <person name="Kaster A.-K."/>
            <person name="Ovreas L."/>
            <person name="Rohde M."/>
            <person name="Galperin M.Y."/>
            <person name="Jogler C."/>
        </authorList>
    </citation>
    <scope>NUCLEOTIDE SEQUENCE [LARGE SCALE GENOMIC DNA]</scope>
    <source>
        <strain evidence="4 5">CA13</strain>
    </source>
</reference>
<organism evidence="4 5">
    <name type="scientific">Novipirellula herctigrandis</name>
    <dbReference type="NCBI Taxonomy" id="2527986"/>
    <lineage>
        <taxon>Bacteria</taxon>
        <taxon>Pseudomonadati</taxon>
        <taxon>Planctomycetota</taxon>
        <taxon>Planctomycetia</taxon>
        <taxon>Pirellulales</taxon>
        <taxon>Pirellulaceae</taxon>
        <taxon>Novipirellula</taxon>
    </lineage>
</organism>
<dbReference type="Proteomes" id="UP000315010">
    <property type="component" value="Unassembled WGS sequence"/>
</dbReference>
<evidence type="ECO:0000256" key="2">
    <source>
        <dbReference type="SAM" id="SignalP"/>
    </source>
</evidence>
<dbReference type="PANTHER" id="PTHR11852:SF0">
    <property type="entry name" value="PLATELET-ACTIVATING FACTOR ACETYLHYDROLASE IB SUBUNIT BETA HOMOLOG"/>
    <property type="match status" value="1"/>
</dbReference>
<accession>A0A5C5YX61</accession>
<keyword evidence="5" id="KW-1185">Reference proteome</keyword>
<evidence type="ECO:0000256" key="1">
    <source>
        <dbReference type="ARBA" id="ARBA00038184"/>
    </source>
</evidence>
<feature type="chain" id="PRO_5022705550" evidence="2">
    <location>
        <begin position="24"/>
        <end position="248"/>
    </location>
</feature>
<dbReference type="EMBL" id="SJPJ01000001">
    <property type="protein sequence ID" value="TWT79624.1"/>
    <property type="molecule type" value="Genomic_DNA"/>
</dbReference>
<name>A0A5C5YX61_9BACT</name>
<keyword evidence="4" id="KW-0378">Hydrolase</keyword>
<dbReference type="InterPro" id="IPR013830">
    <property type="entry name" value="SGNH_hydro"/>
</dbReference>
<evidence type="ECO:0000313" key="5">
    <source>
        <dbReference type="Proteomes" id="UP000315010"/>
    </source>
</evidence>
<dbReference type="InterPro" id="IPR036514">
    <property type="entry name" value="SGNH_hydro_sf"/>
</dbReference>
<evidence type="ECO:0000259" key="3">
    <source>
        <dbReference type="Pfam" id="PF13472"/>
    </source>
</evidence>
<evidence type="ECO:0000313" key="4">
    <source>
        <dbReference type="EMBL" id="TWT79624.1"/>
    </source>
</evidence>
<dbReference type="PANTHER" id="PTHR11852">
    <property type="entry name" value="PLATELET-ACTIVATING FACTOR ACETYLHYDROLASE"/>
    <property type="match status" value="1"/>
</dbReference>
<feature type="signal peptide" evidence="2">
    <location>
        <begin position="1"/>
        <end position="23"/>
    </location>
</feature>
<comment type="similarity">
    <text evidence="1">Belongs to the 'GDSL' lipolytic enzyme family. Platelet-activating factor acetylhydrolase IB beta/gamma subunits subfamily.</text>
</comment>
<dbReference type="Pfam" id="PF13472">
    <property type="entry name" value="Lipase_GDSL_2"/>
    <property type="match status" value="1"/>
</dbReference>
<dbReference type="Gene3D" id="3.40.50.1110">
    <property type="entry name" value="SGNH hydrolase"/>
    <property type="match status" value="1"/>
</dbReference>
<proteinExistence type="inferred from homology"/>
<sequence length="248" mass="27827" precursor="true">MLQKHFCPLALFVSLLLATVSIAQEAVLDTPPRTKPNSAIVPIPRGAKQMQRHESFNKRIKEGNVDLLMIGDSITHGWERAGSEVWLKYYGHRNAVNLGIGGDRTQHVLWRLENGNIDNISPKLAVLMIGTNNCRSNTPEEIAEGVDVIVTKLRTELPQMKVLVLAIFPRGEDDTHPGRQVNMKANELIEKQADGEMVHFLNINSAFLTEDRILTREVMPDLLHPREKGYGIWAEAMEPTIVKLMGEP</sequence>
<dbReference type="CDD" id="cd01820">
    <property type="entry name" value="PAF_acetylesterase_like"/>
    <property type="match status" value="1"/>
</dbReference>
<keyword evidence="2" id="KW-0732">Signal</keyword>
<dbReference type="RefSeq" id="WP_146394798.1">
    <property type="nucleotide sequence ID" value="NZ_SJPJ01000001.1"/>
</dbReference>
<comment type="caution">
    <text evidence="4">The sequence shown here is derived from an EMBL/GenBank/DDBJ whole genome shotgun (WGS) entry which is preliminary data.</text>
</comment>